<reference evidence="1 2" key="1">
    <citation type="submission" date="2020-01" db="EMBL/GenBank/DDBJ databases">
        <title>Aspergillus terreus IFO 6365 whole genome shotgun sequence.</title>
        <authorList>
            <person name="Kanamasa S."/>
            <person name="Takahashi H."/>
        </authorList>
    </citation>
    <scope>NUCLEOTIDE SEQUENCE [LARGE SCALE GENOMIC DNA]</scope>
    <source>
        <strain evidence="1 2">IFO 6365</strain>
    </source>
</reference>
<evidence type="ECO:0000313" key="1">
    <source>
        <dbReference type="EMBL" id="GFF12171.1"/>
    </source>
</evidence>
<accession>A0A5M3YLL0</accession>
<dbReference type="AlphaFoldDB" id="A0A5M3YLL0"/>
<name>A0A5M3YLL0_ASPTE</name>
<sequence length="135" mass="15159">MPDCCGNGNMINYFESTLPSGSSPNRAPEDFNPSWKWTTALATDNATANPTRYKQVLAQVNYSMKQHQTRYGFILTDCELIAIRRLDHQGNLELAAPIPFGTRGTFQQPQLTVLPALWYLGTCAAQDLRANYWSL</sequence>
<dbReference type="EMBL" id="BLJY01000001">
    <property type="protein sequence ID" value="GFF12171.1"/>
    <property type="molecule type" value="Genomic_DNA"/>
</dbReference>
<comment type="caution">
    <text evidence="1">The sequence shown here is derived from an EMBL/GenBank/DDBJ whole genome shotgun (WGS) entry which is preliminary data.</text>
</comment>
<dbReference type="VEuPathDB" id="FungiDB:ATEG_01197"/>
<dbReference type="Proteomes" id="UP000452235">
    <property type="component" value="Unassembled WGS sequence"/>
</dbReference>
<organism evidence="1 2">
    <name type="scientific">Aspergillus terreus</name>
    <dbReference type="NCBI Taxonomy" id="33178"/>
    <lineage>
        <taxon>Eukaryota</taxon>
        <taxon>Fungi</taxon>
        <taxon>Dikarya</taxon>
        <taxon>Ascomycota</taxon>
        <taxon>Pezizomycotina</taxon>
        <taxon>Eurotiomycetes</taxon>
        <taxon>Eurotiomycetidae</taxon>
        <taxon>Eurotiales</taxon>
        <taxon>Aspergillaceae</taxon>
        <taxon>Aspergillus</taxon>
        <taxon>Aspergillus subgen. Circumdati</taxon>
    </lineage>
</organism>
<protein>
    <submittedName>
        <fullName evidence="1">Uncharacterized protein</fullName>
    </submittedName>
</protein>
<proteinExistence type="predicted"/>
<gene>
    <name evidence="1" type="ORF">ATEIFO6365_0001039400</name>
</gene>
<dbReference type="OrthoDB" id="4367324at2759"/>
<evidence type="ECO:0000313" key="2">
    <source>
        <dbReference type="Proteomes" id="UP000452235"/>
    </source>
</evidence>
<keyword evidence="2" id="KW-1185">Reference proteome</keyword>